<keyword evidence="3" id="KW-1185">Reference proteome</keyword>
<dbReference type="Pfam" id="PF00144">
    <property type="entry name" value="Beta-lactamase"/>
    <property type="match status" value="1"/>
</dbReference>
<protein>
    <submittedName>
        <fullName evidence="2">Serine hydrolase</fullName>
    </submittedName>
</protein>
<name>A0ABQ3EH33_9ACTN</name>
<accession>A0ABQ3EH33</accession>
<dbReference type="GO" id="GO:0016787">
    <property type="term" value="F:hydrolase activity"/>
    <property type="evidence" value="ECO:0007669"/>
    <property type="project" value="UniProtKB-KW"/>
</dbReference>
<dbReference type="Gene3D" id="3.40.710.10">
    <property type="entry name" value="DD-peptidase/beta-lactamase superfamily"/>
    <property type="match status" value="1"/>
</dbReference>
<dbReference type="EMBL" id="BMVP01000001">
    <property type="protein sequence ID" value="GHB38913.1"/>
    <property type="molecule type" value="Genomic_DNA"/>
</dbReference>
<proteinExistence type="predicted"/>
<feature type="domain" description="Beta-lactamase-related" evidence="1">
    <location>
        <begin position="18"/>
        <end position="264"/>
    </location>
</feature>
<evidence type="ECO:0000259" key="1">
    <source>
        <dbReference type="Pfam" id="PF00144"/>
    </source>
</evidence>
<dbReference type="PANTHER" id="PTHR43283">
    <property type="entry name" value="BETA-LACTAMASE-RELATED"/>
    <property type="match status" value="1"/>
</dbReference>
<comment type="caution">
    <text evidence="2">The sequence shown here is derived from an EMBL/GenBank/DDBJ whole genome shotgun (WGS) entry which is preliminary data.</text>
</comment>
<sequence length="278" mass="29452">MESPETLQTLRTIESWPVPTAAAAVVRADGSVAGSHGPVDHRFPLASVTKPLTAYAALVAYEEGAVELDEPAGPEGSTVRHLLAHTSGLAFDEHRVMGAPGQRRLYSNAGFEVLGDHIAKATGIPFAEYLHQAVFEPLGMASTSLDGSPAKDGVSTVSDLVRFAAELQAPRLLDVRTVAEATSVVHPGLKGVLPGYGHQSPNDWGLGLEIRDGKSPHWTGTTSSPRTFGHFGQSGTFLWVDPDARAACVALTDRAFGPWAVEAWTPFTDAVLAELRGR</sequence>
<evidence type="ECO:0000313" key="2">
    <source>
        <dbReference type="EMBL" id="GHB38913.1"/>
    </source>
</evidence>
<keyword evidence="2" id="KW-0378">Hydrolase</keyword>
<organism evidence="2 3">
    <name type="scientific">Streptomyces cirratus</name>
    <dbReference type="NCBI Taxonomy" id="68187"/>
    <lineage>
        <taxon>Bacteria</taxon>
        <taxon>Bacillati</taxon>
        <taxon>Actinomycetota</taxon>
        <taxon>Actinomycetes</taxon>
        <taxon>Kitasatosporales</taxon>
        <taxon>Streptomycetaceae</taxon>
        <taxon>Streptomyces</taxon>
    </lineage>
</organism>
<gene>
    <name evidence="2" type="ORF">GCM10010347_05480</name>
</gene>
<dbReference type="PANTHER" id="PTHR43283:SF15">
    <property type="entry name" value="CONSERVED PROTEIN"/>
    <property type="match status" value="1"/>
</dbReference>
<dbReference type="InterPro" id="IPR001466">
    <property type="entry name" value="Beta-lactam-related"/>
</dbReference>
<evidence type="ECO:0000313" key="3">
    <source>
        <dbReference type="Proteomes" id="UP000642673"/>
    </source>
</evidence>
<dbReference type="InterPro" id="IPR050789">
    <property type="entry name" value="Diverse_Enzym_Activities"/>
</dbReference>
<reference evidence="3" key="1">
    <citation type="journal article" date="2019" name="Int. J. Syst. Evol. Microbiol.">
        <title>The Global Catalogue of Microorganisms (GCM) 10K type strain sequencing project: providing services to taxonomists for standard genome sequencing and annotation.</title>
        <authorList>
            <consortium name="The Broad Institute Genomics Platform"/>
            <consortium name="The Broad Institute Genome Sequencing Center for Infectious Disease"/>
            <person name="Wu L."/>
            <person name="Ma J."/>
        </authorList>
    </citation>
    <scope>NUCLEOTIDE SEQUENCE [LARGE SCALE GENOMIC DNA]</scope>
    <source>
        <strain evidence="3">JCM 4738</strain>
    </source>
</reference>
<dbReference type="SUPFAM" id="SSF56601">
    <property type="entry name" value="beta-lactamase/transpeptidase-like"/>
    <property type="match status" value="1"/>
</dbReference>
<dbReference type="Proteomes" id="UP000642673">
    <property type="component" value="Unassembled WGS sequence"/>
</dbReference>
<dbReference type="InterPro" id="IPR012338">
    <property type="entry name" value="Beta-lactam/transpept-like"/>
</dbReference>